<evidence type="ECO:0000256" key="1">
    <source>
        <dbReference type="SAM" id="Coils"/>
    </source>
</evidence>
<keyword evidence="1" id="KW-0175">Coiled coil</keyword>
<dbReference type="OrthoDB" id="14675at2"/>
<dbReference type="AlphaFoldDB" id="A0A238YWH2"/>
<organism evidence="2 3">
    <name type="scientific">Desulfurobacterium atlanticum</name>
    <dbReference type="NCBI Taxonomy" id="240169"/>
    <lineage>
        <taxon>Bacteria</taxon>
        <taxon>Pseudomonadati</taxon>
        <taxon>Aquificota</taxon>
        <taxon>Aquificia</taxon>
        <taxon>Desulfurobacteriales</taxon>
        <taxon>Desulfurobacteriaceae</taxon>
        <taxon>Desulfurobacterium</taxon>
    </lineage>
</organism>
<dbReference type="Proteomes" id="UP000198405">
    <property type="component" value="Unassembled WGS sequence"/>
</dbReference>
<accession>A0A238YWH2</accession>
<evidence type="ECO:0008006" key="4">
    <source>
        <dbReference type="Google" id="ProtNLM"/>
    </source>
</evidence>
<evidence type="ECO:0000313" key="3">
    <source>
        <dbReference type="Proteomes" id="UP000198405"/>
    </source>
</evidence>
<evidence type="ECO:0000313" key="2">
    <source>
        <dbReference type="EMBL" id="SNR74869.1"/>
    </source>
</evidence>
<keyword evidence="3" id="KW-1185">Reference proteome</keyword>
<name>A0A238YWH2_9BACT</name>
<dbReference type="EMBL" id="FZOB01000005">
    <property type="protein sequence ID" value="SNR74869.1"/>
    <property type="molecule type" value="Genomic_DNA"/>
</dbReference>
<proteinExistence type="predicted"/>
<sequence length="108" mass="12589">MEYMENKENLNNSESVNENSYKAELENISVSLFKLFEKMETDYEEKIQELTEKCEALEQENVELKYKLKQLSEELKTLGERIVSEVIRRTSIPDSDFGDDENNNGGVL</sequence>
<gene>
    <name evidence="2" type="ORF">SAMN06265340_10519</name>
</gene>
<dbReference type="RefSeq" id="WP_089322916.1">
    <property type="nucleotide sequence ID" value="NZ_FZOB01000005.1"/>
</dbReference>
<protein>
    <recommendedName>
        <fullName evidence="4">Cell division protein ZapB</fullName>
    </recommendedName>
</protein>
<reference evidence="3" key="1">
    <citation type="submission" date="2017-06" db="EMBL/GenBank/DDBJ databases">
        <authorList>
            <person name="Varghese N."/>
            <person name="Submissions S."/>
        </authorList>
    </citation>
    <scope>NUCLEOTIDE SEQUENCE [LARGE SCALE GENOMIC DNA]</scope>
    <source>
        <strain evidence="3">DSM 15668</strain>
    </source>
</reference>
<feature type="coiled-coil region" evidence="1">
    <location>
        <begin position="33"/>
        <end position="81"/>
    </location>
</feature>